<comment type="caution">
    <text evidence="2">The sequence shown here is derived from an EMBL/GenBank/DDBJ whole genome shotgun (WGS) entry which is preliminary data.</text>
</comment>
<dbReference type="EMBL" id="JAAOAQ010000748">
    <property type="protein sequence ID" value="KAF5535389.1"/>
    <property type="molecule type" value="Genomic_DNA"/>
</dbReference>
<evidence type="ECO:0000313" key="3">
    <source>
        <dbReference type="Proteomes" id="UP000582016"/>
    </source>
</evidence>
<sequence>MSLCNFRVLGINTEWSYSSDRPDCCILPVDSNSQNPKLATFRELDAGSIDFGILRGWLGYCHTHHSSTCAPLTQPFWNDIPGLKLIDCRTRQVVDAPRSATYVALSYVWGKSHAAEATGKSFNRRCLPAVVPRTIEDAIQVVLGLDLQYLWVDKYCIDQSSNTELVQQISIMDKIYNAAFCTIITACGEDASFGLPGVGSTKRQEQPAIRLNGQVWVSSLKDPEPVAEASAWASRAWTYQEGLFSRRRLMFTDEQVYFECNNTRCRETVSYDLHSLYERMNLPPGGLFGGGFANERHNSLDQHIEVYTKRSLSFQSDIINALTGVLRIFSSMPTPTRHYWGIPMDYNMDWFSCWPANSAVIKRRPSSYFEGYIDSAFARGLCWHLERPSPRRSGFPSWSWAGWIGPLSSHGWGSLSKFGDTEVKIWLEKDDGREERLSEEVVAKIGNCGPVYSGYTPILRVEAWVVDVSLRYFADGLSSIESYLQDRNHEPQYCINAQTPEAPWPCIRGTRLWPVTLSKQVGEDDELHQELCRGTFTCVLLGRQSAFGLVVRGDGQGVMERLGHVYLRSSYFESEGPFDIVDEKIYRFVDLFEFCPRARRTILLG</sequence>
<dbReference type="PANTHER" id="PTHR33112">
    <property type="entry name" value="DOMAIN PROTEIN, PUTATIVE-RELATED"/>
    <property type="match status" value="1"/>
</dbReference>
<keyword evidence="3" id="KW-1185">Reference proteome</keyword>
<name>A0A8H5MN77_9HYPO</name>
<organism evidence="2 3">
    <name type="scientific">Fusarium phyllophilum</name>
    <dbReference type="NCBI Taxonomy" id="47803"/>
    <lineage>
        <taxon>Eukaryota</taxon>
        <taxon>Fungi</taxon>
        <taxon>Dikarya</taxon>
        <taxon>Ascomycota</taxon>
        <taxon>Pezizomycotina</taxon>
        <taxon>Sordariomycetes</taxon>
        <taxon>Hypocreomycetidae</taxon>
        <taxon>Hypocreales</taxon>
        <taxon>Nectriaceae</taxon>
        <taxon>Fusarium</taxon>
        <taxon>Fusarium fujikuroi species complex</taxon>
    </lineage>
</organism>
<dbReference type="PANTHER" id="PTHR33112:SF1">
    <property type="entry name" value="HETEROKARYON INCOMPATIBILITY DOMAIN-CONTAINING PROTEIN"/>
    <property type="match status" value="1"/>
</dbReference>
<feature type="domain" description="Heterokaryon incompatibility" evidence="1">
    <location>
        <begin position="102"/>
        <end position="241"/>
    </location>
</feature>
<evidence type="ECO:0000313" key="2">
    <source>
        <dbReference type="EMBL" id="KAF5535389.1"/>
    </source>
</evidence>
<reference evidence="2 3" key="1">
    <citation type="submission" date="2020-05" db="EMBL/GenBank/DDBJ databases">
        <title>Identification and distribution of gene clusters putatively required for synthesis of sphingolipid metabolism inhibitors in phylogenetically diverse species of the filamentous fungus Fusarium.</title>
        <authorList>
            <person name="Kim H.-S."/>
            <person name="Busman M."/>
            <person name="Brown D.W."/>
            <person name="Divon H."/>
            <person name="Uhlig S."/>
            <person name="Proctor R.H."/>
        </authorList>
    </citation>
    <scope>NUCLEOTIDE SEQUENCE [LARGE SCALE GENOMIC DNA]</scope>
    <source>
        <strain evidence="2 3">NRRL 13617</strain>
    </source>
</reference>
<dbReference type="AlphaFoldDB" id="A0A8H5MN77"/>
<gene>
    <name evidence="2" type="ORF">FPHYL_13210</name>
</gene>
<accession>A0A8H5MN77</accession>
<proteinExistence type="predicted"/>
<dbReference type="Pfam" id="PF06985">
    <property type="entry name" value="HET"/>
    <property type="match status" value="1"/>
</dbReference>
<dbReference type="Proteomes" id="UP000582016">
    <property type="component" value="Unassembled WGS sequence"/>
</dbReference>
<dbReference type="OrthoDB" id="5428863at2759"/>
<dbReference type="InterPro" id="IPR010730">
    <property type="entry name" value="HET"/>
</dbReference>
<evidence type="ECO:0000259" key="1">
    <source>
        <dbReference type="Pfam" id="PF06985"/>
    </source>
</evidence>
<protein>
    <submittedName>
        <fullName evidence="2">Het-domain-containing protein</fullName>
    </submittedName>
</protein>